<dbReference type="SMART" id="SM00342">
    <property type="entry name" value="HTH_ARAC"/>
    <property type="match status" value="1"/>
</dbReference>
<dbReference type="InterPro" id="IPR009057">
    <property type="entry name" value="Homeodomain-like_sf"/>
</dbReference>
<keyword evidence="7" id="KW-1185">Reference proteome</keyword>
<keyword evidence="4" id="KW-0472">Membrane</keyword>
<keyword evidence="4" id="KW-0812">Transmembrane</keyword>
<dbReference type="RefSeq" id="WP_406789911.1">
    <property type="nucleotide sequence ID" value="NZ_JBJIAA010000029.1"/>
</dbReference>
<keyword evidence="1" id="KW-0805">Transcription regulation</keyword>
<feature type="transmembrane region" description="Helical" evidence="4">
    <location>
        <begin position="316"/>
        <end position="335"/>
    </location>
</feature>
<dbReference type="Proteomes" id="UP001623592">
    <property type="component" value="Unassembled WGS sequence"/>
</dbReference>
<sequence length="776" mass="88947">MSIIDNSNKSTERKRFLRQIFLCFLLPIMIMLLSTFLVYNNYKDSLKNQITKNNISNLSALADTIDNSLNELQNTTLLLSTNSNLYDVFYSDYKLSQIDIAKVQSVINSLLKFKATKALIDSVYVLHRNSNEVIDVSGTSTVDNFYSRASKYKAYDKNFWMHLNVNNIYYKILNPTLLEANTIDNYSSRTVIPFVTPNIDSFKSSNLFVINISVNELSSLLNQYKFTKRSNLSIVNKKGVMFASTDTEICKNFTSDKDFLSKLNSQGDSFFQYSVNGNKYMVMSFASSTAKFNDFIYVALVPYNDFYENLAAIRRLAYFIILFGMCISVFSAYFLSKKIYSPINNLIQVLKKNNPDSSYNDISEIQYLNNQIDEIIASKDKLTPLVSEQYLTKILTDVDFMLDENVKHFIDSGKLNFQYSSFCISIFELNFTEKYHSIYTNTEYLLAIKGISKMFQNIALWNFPTQALHISKTKICIIINVPNDEALQKIVKNIEDVVSIFSYDSDLINITVGIGRIYPYLAGMNKSYNEATKTLSTLSPLSDEKIKVYSNEIFGKKFNYSINDENKLYNYLIGCYKNEAIDLINSIIGENQPNLSQTSIKLLYLSIYNTISRAADEKKVAISKLMGKDYLDLESDIINYSIGTISDYISSVICKLSETNKCNCKLDINEITDYINKHYSEDIYLEKIAEKFNVSDKYLSKVFKASTGMSFHIYLSNVRISESKKLLLETNLSVIKIGEMVGFSIHSTFFRIFKKFEGINPTQYREVNNGSNTKKI</sequence>
<dbReference type="PANTHER" id="PTHR43280:SF2">
    <property type="entry name" value="HTH-TYPE TRANSCRIPTIONAL REGULATOR EXSA"/>
    <property type="match status" value="1"/>
</dbReference>
<gene>
    <name evidence="6" type="ORF">ACJDT4_22810</name>
</gene>
<name>A0ABW8TL18_9CLOT</name>
<keyword evidence="3" id="KW-0804">Transcription</keyword>
<accession>A0ABW8TL18</accession>
<dbReference type="InterPro" id="IPR018060">
    <property type="entry name" value="HTH_AraC"/>
</dbReference>
<evidence type="ECO:0000256" key="3">
    <source>
        <dbReference type="ARBA" id="ARBA00023163"/>
    </source>
</evidence>
<comment type="caution">
    <text evidence="6">The sequence shown here is derived from an EMBL/GenBank/DDBJ whole genome shotgun (WGS) entry which is preliminary data.</text>
</comment>
<evidence type="ECO:0000259" key="5">
    <source>
        <dbReference type="PROSITE" id="PS01124"/>
    </source>
</evidence>
<evidence type="ECO:0000256" key="1">
    <source>
        <dbReference type="ARBA" id="ARBA00023015"/>
    </source>
</evidence>
<dbReference type="SUPFAM" id="SSF46689">
    <property type="entry name" value="Homeodomain-like"/>
    <property type="match status" value="2"/>
</dbReference>
<reference evidence="6 7" key="1">
    <citation type="submission" date="2024-11" db="EMBL/GenBank/DDBJ databases">
        <authorList>
            <person name="Heng Y.C."/>
            <person name="Lim A.C.H."/>
            <person name="Lee J.K.Y."/>
            <person name="Kittelmann S."/>
        </authorList>
    </citation>
    <scope>NUCLEOTIDE SEQUENCE [LARGE SCALE GENOMIC DNA]</scope>
    <source>
        <strain evidence="6 7">WILCCON 0114</strain>
    </source>
</reference>
<dbReference type="PANTHER" id="PTHR43280">
    <property type="entry name" value="ARAC-FAMILY TRANSCRIPTIONAL REGULATOR"/>
    <property type="match status" value="1"/>
</dbReference>
<dbReference type="EMBL" id="JBJIAA010000029">
    <property type="protein sequence ID" value="MFL0253242.1"/>
    <property type="molecule type" value="Genomic_DNA"/>
</dbReference>
<dbReference type="InterPro" id="IPR041522">
    <property type="entry name" value="CdaR_GGDEF"/>
</dbReference>
<protein>
    <submittedName>
        <fullName evidence="6">Helix-turn-helix domain-containing protein</fullName>
    </submittedName>
</protein>
<dbReference type="InterPro" id="IPR018062">
    <property type="entry name" value="HTH_AraC-typ_CS"/>
</dbReference>
<evidence type="ECO:0000313" key="7">
    <source>
        <dbReference type="Proteomes" id="UP001623592"/>
    </source>
</evidence>
<keyword evidence="2" id="KW-0238">DNA-binding</keyword>
<feature type="transmembrane region" description="Helical" evidence="4">
    <location>
        <begin position="20"/>
        <end position="39"/>
    </location>
</feature>
<dbReference type="Gene3D" id="3.30.450.20">
    <property type="entry name" value="PAS domain"/>
    <property type="match status" value="1"/>
</dbReference>
<dbReference type="Pfam" id="PF12833">
    <property type="entry name" value="HTH_18"/>
    <property type="match status" value="1"/>
</dbReference>
<evidence type="ECO:0000313" key="6">
    <source>
        <dbReference type="EMBL" id="MFL0253242.1"/>
    </source>
</evidence>
<dbReference type="PROSITE" id="PS01124">
    <property type="entry name" value="HTH_ARAC_FAMILY_2"/>
    <property type="match status" value="1"/>
</dbReference>
<dbReference type="Gene3D" id="1.10.10.60">
    <property type="entry name" value="Homeodomain-like"/>
    <property type="match status" value="2"/>
</dbReference>
<keyword evidence="4" id="KW-1133">Transmembrane helix</keyword>
<proteinExistence type="predicted"/>
<dbReference type="Pfam" id="PF17853">
    <property type="entry name" value="GGDEF_2"/>
    <property type="match status" value="1"/>
</dbReference>
<organism evidence="6 7">
    <name type="scientific">Clostridium neuense</name>
    <dbReference type="NCBI Taxonomy" id="1728934"/>
    <lineage>
        <taxon>Bacteria</taxon>
        <taxon>Bacillati</taxon>
        <taxon>Bacillota</taxon>
        <taxon>Clostridia</taxon>
        <taxon>Eubacteriales</taxon>
        <taxon>Clostridiaceae</taxon>
        <taxon>Clostridium</taxon>
    </lineage>
</organism>
<evidence type="ECO:0000256" key="2">
    <source>
        <dbReference type="ARBA" id="ARBA00023125"/>
    </source>
</evidence>
<feature type="domain" description="HTH araC/xylS-type" evidence="5">
    <location>
        <begin position="669"/>
        <end position="767"/>
    </location>
</feature>
<dbReference type="PROSITE" id="PS00041">
    <property type="entry name" value="HTH_ARAC_FAMILY_1"/>
    <property type="match status" value="1"/>
</dbReference>
<evidence type="ECO:0000256" key="4">
    <source>
        <dbReference type="SAM" id="Phobius"/>
    </source>
</evidence>